<dbReference type="GO" id="GO:0005634">
    <property type="term" value="C:nucleus"/>
    <property type="evidence" value="ECO:0007669"/>
    <property type="project" value="TreeGrafter"/>
</dbReference>
<name>A0A8C6XLM3_NAJNA</name>
<sequence length="347" mass="39395">MLGGHHIGESWSKYITSFTESHLYSIQFHLSSLITSHFCLPATLLSFPLLELALAHQGKPVVDSGELRRLLLSLNPKLDAYSKNMMLHGITRCVYLLESEASACTYEDIILVASFLDDSDMGVKIQTMHALKAFAGIWKFRIRIQEFMPKILEIITELWDTDIHVAGLRLLNGLPWPNHMQPLLKKLLPTLMDILQMGTNLAQVQILKFLSTLAQKEELLFDIMNCQVHPEFLSLFQPSQLGSLLFELLVLVERLCEGRLTPHYQSGHWQYNELSLHEVLFGNNSRLADCLLSLIIHPEEEVQIQACRVILKLQLNEEGEIAGIQSTNLSKFFCELNADGPNAEPMY</sequence>
<dbReference type="InterPro" id="IPR016024">
    <property type="entry name" value="ARM-type_fold"/>
</dbReference>
<dbReference type="OrthoDB" id="9931937at2759"/>
<protein>
    <recommendedName>
        <fullName evidence="1">Armadillo repeat-containing domain-containing protein</fullName>
    </recommendedName>
</protein>
<dbReference type="InterPro" id="IPR011989">
    <property type="entry name" value="ARM-like"/>
</dbReference>
<proteinExistence type="predicted"/>
<dbReference type="GeneTree" id="ENSGT00390000003856"/>
<accession>A0A8C6XLM3</accession>
<dbReference type="Ensembl" id="ENSNNAT00000016184.1">
    <property type="protein sequence ID" value="ENSNNAP00000015428.1"/>
    <property type="gene ID" value="ENSNNAG00000010382.1"/>
</dbReference>
<evidence type="ECO:0000313" key="2">
    <source>
        <dbReference type="Ensembl" id="ENSNNAP00000015428.1"/>
    </source>
</evidence>
<dbReference type="InterPro" id="IPR042834">
    <property type="entry name" value="Armc12"/>
</dbReference>
<keyword evidence="3" id="KW-1185">Reference proteome</keyword>
<dbReference type="SUPFAM" id="SSF48371">
    <property type="entry name" value="ARM repeat"/>
    <property type="match status" value="1"/>
</dbReference>
<dbReference type="OMA" id="WDTELHV"/>
<evidence type="ECO:0000313" key="3">
    <source>
        <dbReference type="Proteomes" id="UP000694559"/>
    </source>
</evidence>
<organism evidence="2 3">
    <name type="scientific">Naja naja</name>
    <name type="common">Indian cobra</name>
    <dbReference type="NCBI Taxonomy" id="35670"/>
    <lineage>
        <taxon>Eukaryota</taxon>
        <taxon>Metazoa</taxon>
        <taxon>Chordata</taxon>
        <taxon>Craniata</taxon>
        <taxon>Vertebrata</taxon>
        <taxon>Euteleostomi</taxon>
        <taxon>Lepidosauria</taxon>
        <taxon>Squamata</taxon>
        <taxon>Bifurcata</taxon>
        <taxon>Unidentata</taxon>
        <taxon>Episquamata</taxon>
        <taxon>Toxicofera</taxon>
        <taxon>Serpentes</taxon>
        <taxon>Colubroidea</taxon>
        <taxon>Elapidae</taxon>
        <taxon>Elapinae</taxon>
        <taxon>Naja</taxon>
    </lineage>
</organism>
<dbReference type="AlphaFoldDB" id="A0A8C6XLM3"/>
<reference evidence="2" key="2">
    <citation type="submission" date="2025-09" db="UniProtKB">
        <authorList>
            <consortium name="Ensembl"/>
        </authorList>
    </citation>
    <scope>IDENTIFICATION</scope>
</reference>
<dbReference type="Proteomes" id="UP000694559">
    <property type="component" value="Unplaced"/>
</dbReference>
<feature type="domain" description="Armadillo repeat-containing" evidence="1">
    <location>
        <begin position="106"/>
        <end position="255"/>
    </location>
</feature>
<dbReference type="PANTHER" id="PTHR47144:SF1">
    <property type="entry name" value="ARMADILLO REPEAT-CONTAINING PROTEIN 12"/>
    <property type="match status" value="1"/>
</dbReference>
<dbReference type="Gene3D" id="1.25.10.10">
    <property type="entry name" value="Leucine-rich Repeat Variant"/>
    <property type="match status" value="1"/>
</dbReference>
<reference evidence="2" key="1">
    <citation type="submission" date="2025-08" db="UniProtKB">
        <authorList>
            <consortium name="Ensembl"/>
        </authorList>
    </citation>
    <scope>IDENTIFICATION</scope>
</reference>
<dbReference type="InterPro" id="IPR006911">
    <property type="entry name" value="ARM-rpt_dom"/>
</dbReference>
<dbReference type="Pfam" id="PF04826">
    <property type="entry name" value="Arm_2"/>
    <property type="match status" value="1"/>
</dbReference>
<evidence type="ECO:0000259" key="1">
    <source>
        <dbReference type="Pfam" id="PF04826"/>
    </source>
</evidence>
<dbReference type="PANTHER" id="PTHR47144">
    <property type="entry name" value="ARMADILLO REPEAT-CONTAINING PROTEIN 12"/>
    <property type="match status" value="1"/>
</dbReference>